<dbReference type="AlphaFoldDB" id="A0AAN9VFH7"/>
<sequence>MACASSVLPQSVLQGRRIWSERNGKANSKGQKPKKRSREGGGQQQLSQRVSAVLASAASAQELPSTAHELGLSADVAASPAPSHGSHTLRWSRPCFLFGH</sequence>
<evidence type="ECO:0000313" key="2">
    <source>
        <dbReference type="EMBL" id="KAK7863929.1"/>
    </source>
</evidence>
<dbReference type="EMBL" id="JAZDUA010000215">
    <property type="protein sequence ID" value="KAK7863929.1"/>
    <property type="molecule type" value="Genomic_DNA"/>
</dbReference>
<accession>A0AAN9VFH7</accession>
<reference evidence="2 3" key="1">
    <citation type="submission" date="2024-03" db="EMBL/GenBank/DDBJ databases">
        <title>The genome assembly and annotation of the cricket Gryllus longicercus Weissman &amp; Gray.</title>
        <authorList>
            <person name="Szrajer S."/>
            <person name="Gray D."/>
            <person name="Ylla G."/>
        </authorList>
    </citation>
    <scope>NUCLEOTIDE SEQUENCE [LARGE SCALE GENOMIC DNA]</scope>
    <source>
        <strain evidence="2">DAG 2021-001</strain>
        <tissue evidence="2">Whole body minus gut</tissue>
    </source>
</reference>
<gene>
    <name evidence="2" type="ORF">R5R35_012439</name>
</gene>
<organism evidence="2 3">
    <name type="scientific">Gryllus longicercus</name>
    <dbReference type="NCBI Taxonomy" id="2509291"/>
    <lineage>
        <taxon>Eukaryota</taxon>
        <taxon>Metazoa</taxon>
        <taxon>Ecdysozoa</taxon>
        <taxon>Arthropoda</taxon>
        <taxon>Hexapoda</taxon>
        <taxon>Insecta</taxon>
        <taxon>Pterygota</taxon>
        <taxon>Neoptera</taxon>
        <taxon>Polyneoptera</taxon>
        <taxon>Orthoptera</taxon>
        <taxon>Ensifera</taxon>
        <taxon>Gryllidea</taxon>
        <taxon>Grylloidea</taxon>
        <taxon>Gryllidae</taxon>
        <taxon>Gryllinae</taxon>
        <taxon>Gryllus</taxon>
    </lineage>
</organism>
<evidence type="ECO:0000256" key="1">
    <source>
        <dbReference type="SAM" id="MobiDB-lite"/>
    </source>
</evidence>
<feature type="region of interest" description="Disordered" evidence="1">
    <location>
        <begin position="15"/>
        <end position="53"/>
    </location>
</feature>
<evidence type="ECO:0000313" key="3">
    <source>
        <dbReference type="Proteomes" id="UP001378592"/>
    </source>
</evidence>
<protein>
    <submittedName>
        <fullName evidence="2">Uncharacterized protein</fullName>
    </submittedName>
</protein>
<keyword evidence="3" id="KW-1185">Reference proteome</keyword>
<proteinExistence type="predicted"/>
<dbReference type="Proteomes" id="UP001378592">
    <property type="component" value="Unassembled WGS sequence"/>
</dbReference>
<comment type="caution">
    <text evidence="2">The sequence shown here is derived from an EMBL/GenBank/DDBJ whole genome shotgun (WGS) entry which is preliminary data.</text>
</comment>
<name>A0AAN9VFH7_9ORTH</name>